<gene>
    <name evidence="3" type="ORF">BMG03_09855</name>
</gene>
<dbReference type="EMBL" id="CP019437">
    <property type="protein sequence ID" value="AQS48072.1"/>
    <property type="molecule type" value="Genomic_DNA"/>
</dbReference>
<evidence type="ECO:0000256" key="1">
    <source>
        <dbReference type="ARBA" id="ARBA00008791"/>
    </source>
</evidence>
<dbReference type="InterPro" id="IPR006015">
    <property type="entry name" value="Universal_stress_UspA"/>
</dbReference>
<organism evidence="3 4">
    <name type="scientific">Thioclava nitratireducens</name>
    <dbReference type="NCBI Taxonomy" id="1915078"/>
    <lineage>
        <taxon>Bacteria</taxon>
        <taxon>Pseudomonadati</taxon>
        <taxon>Pseudomonadota</taxon>
        <taxon>Alphaproteobacteria</taxon>
        <taxon>Rhodobacterales</taxon>
        <taxon>Paracoccaceae</taxon>
        <taxon>Thioclava</taxon>
    </lineage>
</organism>
<protein>
    <recommendedName>
        <fullName evidence="2">UspA domain-containing protein</fullName>
    </recommendedName>
</protein>
<evidence type="ECO:0000259" key="2">
    <source>
        <dbReference type="Pfam" id="PF00582"/>
    </source>
</evidence>
<dbReference type="PRINTS" id="PR01438">
    <property type="entry name" value="UNVRSLSTRESS"/>
</dbReference>
<evidence type="ECO:0000313" key="4">
    <source>
        <dbReference type="Proteomes" id="UP000185622"/>
    </source>
</evidence>
<keyword evidence="4" id="KW-1185">Reference proteome</keyword>
<name>A0ABM6IH26_9RHOB</name>
<feature type="domain" description="UspA" evidence="2">
    <location>
        <begin position="187"/>
        <end position="309"/>
    </location>
</feature>
<dbReference type="InterPro" id="IPR006016">
    <property type="entry name" value="UspA"/>
</dbReference>
<sequence>MVPNRSDVARDQCRIARSGAVSARCQPLRSPKMIPRTVAAAFLETDDARWLAPMTAGLCRGFNAHLIGVHGVEPLPLLGGDLASDPIIYPEFLDWQRKEAAAIRETFEHALTAEDVQGEFRSPVDTRDALVDFLVDSCRAADLVVSARVPPHAGRASDIRLQEQLIRQTGRPVLVVSETAKLERPARHVLLGVSCSREAMRAAHDMLYLAASGARIDLLSVSPSGGERQAVDDLRDDLATALDRRGYDVTLLDRMKTTSEAGDELLHTARERGAELIAVGAFGHSRLYDFVIGAVTTRLLETSHLPVLFSK</sequence>
<dbReference type="PANTHER" id="PTHR46268">
    <property type="entry name" value="STRESS RESPONSE PROTEIN NHAX"/>
    <property type="match status" value="1"/>
</dbReference>
<dbReference type="PANTHER" id="PTHR46268:SF15">
    <property type="entry name" value="UNIVERSAL STRESS PROTEIN HP_0031"/>
    <property type="match status" value="1"/>
</dbReference>
<reference evidence="3 4" key="1">
    <citation type="submission" date="2017-01" db="EMBL/GenBank/DDBJ databases">
        <title>The complete genome sequence of a sulfur-oxidizing marine bacterium Thioclava sp. 25B10_4T.</title>
        <authorList>
            <person name="Liu Y."/>
            <person name="Lai Q."/>
            <person name="Shao Z."/>
        </authorList>
    </citation>
    <scope>NUCLEOTIDE SEQUENCE [LARGE SCALE GENOMIC DNA]</scope>
    <source>
        <strain evidence="3 4">25B10_4</strain>
    </source>
</reference>
<dbReference type="Proteomes" id="UP000185622">
    <property type="component" value="Chromosome"/>
</dbReference>
<dbReference type="SUPFAM" id="SSF52402">
    <property type="entry name" value="Adenine nucleotide alpha hydrolases-like"/>
    <property type="match status" value="2"/>
</dbReference>
<evidence type="ECO:0000313" key="3">
    <source>
        <dbReference type="EMBL" id="AQS48072.1"/>
    </source>
</evidence>
<proteinExistence type="inferred from homology"/>
<dbReference type="CDD" id="cd00293">
    <property type="entry name" value="USP-like"/>
    <property type="match status" value="1"/>
</dbReference>
<comment type="similarity">
    <text evidence="1">Belongs to the universal stress protein A family.</text>
</comment>
<accession>A0ABM6IH26</accession>
<dbReference type="Gene3D" id="3.40.50.12370">
    <property type="match status" value="1"/>
</dbReference>
<dbReference type="Pfam" id="PF00582">
    <property type="entry name" value="Usp"/>
    <property type="match status" value="1"/>
</dbReference>